<dbReference type="EMBL" id="LGTL01000038">
    <property type="protein sequence ID" value="KPA73313.1"/>
    <property type="molecule type" value="Genomic_DNA"/>
</dbReference>
<accession>A0A0N0DQJ9</accession>
<evidence type="ECO:0000313" key="2">
    <source>
        <dbReference type="EMBL" id="KPA73312.1"/>
    </source>
</evidence>
<reference evidence="2 3" key="1">
    <citation type="submission" date="2015-07" db="EMBL/GenBank/DDBJ databases">
        <title>High-quality genome of monoxenous trypanosomatid Leptomonas pyrrhocoris.</title>
        <authorList>
            <person name="Flegontov P."/>
            <person name="Butenko A."/>
            <person name="Firsov S."/>
            <person name="Vlcek C."/>
            <person name="Logacheva M.D."/>
            <person name="Field M."/>
            <person name="Filatov D."/>
            <person name="Flegontova O."/>
            <person name="Gerasimov E."/>
            <person name="Jackson A.P."/>
            <person name="Kelly S."/>
            <person name="Opperdoes F."/>
            <person name="O'Reilly A."/>
            <person name="Votypka J."/>
            <person name="Yurchenko V."/>
            <person name="Lukes J."/>
        </authorList>
    </citation>
    <scope>NUCLEOTIDE SEQUENCE [LARGE SCALE GENOMIC DNA]</scope>
    <source>
        <strain evidence="2">H10</strain>
    </source>
</reference>
<dbReference type="GeneID" id="26910289"/>
<protein>
    <submittedName>
        <fullName evidence="2">Uncharacterized protein</fullName>
    </submittedName>
</protein>
<comment type="caution">
    <text evidence="2">The sequence shown here is derived from an EMBL/GenBank/DDBJ whole genome shotgun (WGS) entry which is preliminary data.</text>
</comment>
<feature type="compositionally biased region" description="Polar residues" evidence="1">
    <location>
        <begin position="542"/>
        <end position="557"/>
    </location>
</feature>
<feature type="region of interest" description="Disordered" evidence="1">
    <location>
        <begin position="249"/>
        <end position="308"/>
    </location>
</feature>
<dbReference type="AlphaFoldDB" id="A0A0N0DQJ9"/>
<feature type="compositionally biased region" description="Low complexity" evidence="1">
    <location>
        <begin position="1"/>
        <end position="27"/>
    </location>
</feature>
<dbReference type="RefSeq" id="XP_015651752.1">
    <property type="nucleotide sequence ID" value="XM_015809712.1"/>
</dbReference>
<organism evidence="2 3">
    <name type="scientific">Leptomonas pyrrhocoris</name>
    <name type="common">Firebug parasite</name>
    <dbReference type="NCBI Taxonomy" id="157538"/>
    <lineage>
        <taxon>Eukaryota</taxon>
        <taxon>Discoba</taxon>
        <taxon>Euglenozoa</taxon>
        <taxon>Kinetoplastea</taxon>
        <taxon>Metakinetoplastina</taxon>
        <taxon>Trypanosomatida</taxon>
        <taxon>Trypanosomatidae</taxon>
        <taxon>Leishmaniinae</taxon>
        <taxon>Leptomonas</taxon>
    </lineage>
</organism>
<gene>
    <name evidence="2" type="ORF">ABB37_10009</name>
</gene>
<feature type="region of interest" description="Disordered" evidence="1">
    <location>
        <begin position="1"/>
        <end position="28"/>
    </location>
</feature>
<dbReference type="Proteomes" id="UP000037923">
    <property type="component" value="Unassembled WGS sequence"/>
</dbReference>
<feature type="compositionally biased region" description="Polar residues" evidence="1">
    <location>
        <begin position="257"/>
        <end position="270"/>
    </location>
</feature>
<dbReference type="EMBL" id="LGTL01000038">
    <property type="protein sequence ID" value="KPA73312.1"/>
    <property type="molecule type" value="Genomic_DNA"/>
</dbReference>
<proteinExistence type="predicted"/>
<feature type="region of interest" description="Disordered" evidence="1">
    <location>
        <begin position="533"/>
        <end position="579"/>
    </location>
</feature>
<keyword evidence="3" id="KW-1185">Reference proteome</keyword>
<sequence length="623" mass="64528">MRAQRTTGAGARAPAAAATSATAPSLRRANELDARVKALRAEARTGLASNEVRRTLIKEELRPPPRPIPAPPVPSRRTAPTNIGFLSSAPSKGSSSASLGSSTAVTRPRHPSIQVETTGDSEIPAAWLTGDFRLDESSEPFTSHSPLPSSAATSSSADAAAADAASTKGTESSSVDVSRYLSYANAQRAYEALCHAAQDVVYDVPYEEKLRRVESRDGRTGLATSWTSRRTSAAAPLITNTFILNRGRTALGEEPRVQSSRGVPRTQRNASPSPYTPPSSSHGTSARHSLRSQPSLHSERLPSRDTLSAPPAVATSFVGTAVVRSSAASYATSLRQLVQTQREQNALAEQRGRLYHNFSPSSPTAAEGTEVEAEWRTRVSAALTIAVCPACEAMFEYALTSTPVVGAGEEERSEKGATKEDDGTGGALGVAKVCPHCGATVDVSAEATAATAAAHRWWLPPQPLPPQTTAAGSAATTSFDALPSSVEPTVANGAASSSGCGTDSVGFAEGDGEESFAALIARIRASKNKAAARTGSAAVHQTAPSASISMDVSGTRKSYSKGHASVGQDSGGVGPLQPSPSVPLSALAAPAPLDPMVPKLRKALNHLYFFELMKGGTNSTGNA</sequence>
<name>A0A0N0DQJ9_LEPPY</name>
<dbReference type="OrthoDB" id="273894at2759"/>
<dbReference type="OMA" id="WVWAPSA"/>
<evidence type="ECO:0000256" key="1">
    <source>
        <dbReference type="SAM" id="MobiDB-lite"/>
    </source>
</evidence>
<feature type="region of interest" description="Disordered" evidence="1">
    <location>
        <begin position="57"/>
        <end position="121"/>
    </location>
</feature>
<feature type="compositionally biased region" description="Pro residues" evidence="1">
    <location>
        <begin position="64"/>
        <end position="74"/>
    </location>
</feature>
<dbReference type="VEuPathDB" id="TriTrypDB:LpyrH10_38_0480"/>
<feature type="compositionally biased region" description="Polar residues" evidence="1">
    <location>
        <begin position="282"/>
        <end position="296"/>
    </location>
</feature>
<feature type="compositionally biased region" description="Low complexity" evidence="1">
    <location>
        <begin position="86"/>
        <end position="102"/>
    </location>
</feature>
<evidence type="ECO:0000313" key="3">
    <source>
        <dbReference type="Proteomes" id="UP000037923"/>
    </source>
</evidence>
<dbReference type="RefSeq" id="XP_015651751.1">
    <property type="nucleotide sequence ID" value="XM_015809711.1"/>
</dbReference>